<dbReference type="InterPro" id="IPR022418">
    <property type="entry name" value="Porphobilinogen_deaminase_C"/>
</dbReference>
<dbReference type="PROSITE" id="PS00533">
    <property type="entry name" value="PORPHOBILINOGEN_DEAM"/>
    <property type="match status" value="1"/>
</dbReference>
<comment type="cofactor">
    <cofactor evidence="1">
        <name>dipyrromethane</name>
        <dbReference type="ChEBI" id="CHEBI:60342"/>
    </cofactor>
</comment>
<keyword evidence="6" id="KW-0808">Transferase</keyword>
<dbReference type="PANTHER" id="PTHR11557">
    <property type="entry name" value="PORPHOBILINOGEN DEAMINASE"/>
    <property type="match status" value="1"/>
</dbReference>
<dbReference type="InterPro" id="IPR036803">
    <property type="entry name" value="Porphobilinogen_deaminase_C_sf"/>
</dbReference>
<keyword evidence="7" id="KW-0627">Porphyrin biosynthesis</keyword>
<dbReference type="CDD" id="cd13646">
    <property type="entry name" value="PBP2_EcHMBS_like"/>
    <property type="match status" value="1"/>
</dbReference>
<comment type="similarity">
    <text evidence="4">Belongs to the HMBS family.</text>
</comment>
<dbReference type="EMBL" id="UINC01052795">
    <property type="protein sequence ID" value="SVB68537.1"/>
    <property type="molecule type" value="Genomic_DNA"/>
</dbReference>
<organism evidence="11">
    <name type="scientific">marine metagenome</name>
    <dbReference type="NCBI Taxonomy" id="408172"/>
    <lineage>
        <taxon>unclassified sequences</taxon>
        <taxon>metagenomes</taxon>
        <taxon>ecological metagenomes</taxon>
    </lineage>
</organism>
<gene>
    <name evidence="11" type="ORF">METZ01_LOCUS221391</name>
</gene>
<evidence type="ECO:0000259" key="10">
    <source>
        <dbReference type="Pfam" id="PF03900"/>
    </source>
</evidence>
<evidence type="ECO:0000256" key="5">
    <source>
        <dbReference type="ARBA" id="ARBA00012655"/>
    </source>
</evidence>
<dbReference type="InterPro" id="IPR022417">
    <property type="entry name" value="Porphobilin_deaminase_N"/>
</dbReference>
<dbReference type="SUPFAM" id="SSF53850">
    <property type="entry name" value="Periplasmic binding protein-like II"/>
    <property type="match status" value="1"/>
</dbReference>
<dbReference type="FunFam" id="3.40.190.10:FF:000005">
    <property type="entry name" value="Porphobilinogen deaminase"/>
    <property type="match status" value="1"/>
</dbReference>
<evidence type="ECO:0000256" key="4">
    <source>
        <dbReference type="ARBA" id="ARBA00005638"/>
    </source>
</evidence>
<dbReference type="Pfam" id="PF03900">
    <property type="entry name" value="Porphobil_deamC"/>
    <property type="match status" value="1"/>
</dbReference>
<evidence type="ECO:0000313" key="11">
    <source>
        <dbReference type="EMBL" id="SVB68537.1"/>
    </source>
</evidence>
<accession>A0A382G200</accession>
<dbReference type="Gene3D" id="3.40.190.10">
    <property type="entry name" value="Periplasmic binding protein-like II"/>
    <property type="match status" value="2"/>
</dbReference>
<dbReference type="PANTHER" id="PTHR11557:SF0">
    <property type="entry name" value="PORPHOBILINOGEN DEAMINASE"/>
    <property type="match status" value="1"/>
</dbReference>
<evidence type="ECO:0000259" key="9">
    <source>
        <dbReference type="Pfam" id="PF01379"/>
    </source>
</evidence>
<dbReference type="Gene3D" id="3.30.160.40">
    <property type="entry name" value="Porphobilinogen deaminase, C-terminal domain"/>
    <property type="match status" value="1"/>
</dbReference>
<dbReference type="InterPro" id="IPR022419">
    <property type="entry name" value="Porphobilin_deaminase_cofac_BS"/>
</dbReference>
<dbReference type="PIRSF" id="PIRSF001438">
    <property type="entry name" value="4pyrrol_synth_OHMeBilane_synth"/>
    <property type="match status" value="1"/>
</dbReference>
<evidence type="ECO:0000256" key="7">
    <source>
        <dbReference type="ARBA" id="ARBA00023244"/>
    </source>
</evidence>
<feature type="domain" description="Porphobilinogen deaminase N-terminal" evidence="9">
    <location>
        <begin position="15"/>
        <end position="220"/>
    </location>
</feature>
<dbReference type="NCBIfam" id="TIGR00212">
    <property type="entry name" value="hemC"/>
    <property type="match status" value="1"/>
</dbReference>
<sequence length="320" mass="35032">MPNAFSISGKKNPTLTIATRGSTLALWQANWVREKILEQHSEITVELLTVTTAGDRNQQQPLAEIGGKGLFVKDLENALLDGRADLAVHSMKDVTSFLPEGLEISVIAERDDPRDAWICPKYGSIENFPKGAIVGTSSLRRTAFLKHHRPDIKVRSLRGNVPTRLEKLDKGEVDAIILAVSGLKRINLENRITEVLPMKWMLPAIGQGAIGIETRAGDHGTLSLVEHINDPVTHGCLLAERSLLTELEGNCQIPLAGYCINKVEELHLQSALCDPEGNSLIKYEARAQTHNAVSLGKESAEWLLNNGGDLILQKIQAAIK</sequence>
<dbReference type="Pfam" id="PF01379">
    <property type="entry name" value="Porphobil_deam"/>
    <property type="match status" value="1"/>
</dbReference>
<protein>
    <recommendedName>
        <fullName evidence="5">hydroxymethylbilane synthase</fullName>
        <ecNumber evidence="5">2.5.1.61</ecNumber>
    </recommendedName>
    <alternativeName>
        <fullName evidence="8">Hydroxymethylbilane synthase</fullName>
    </alternativeName>
</protein>
<dbReference type="AlphaFoldDB" id="A0A382G200"/>
<evidence type="ECO:0000256" key="6">
    <source>
        <dbReference type="ARBA" id="ARBA00022679"/>
    </source>
</evidence>
<dbReference type="HAMAP" id="MF_00260">
    <property type="entry name" value="Porphobil_deam"/>
    <property type="match status" value="1"/>
</dbReference>
<evidence type="ECO:0000256" key="2">
    <source>
        <dbReference type="ARBA" id="ARBA00002869"/>
    </source>
</evidence>
<comment type="pathway">
    <text evidence="3">Porphyrin-containing compound metabolism; protoporphyrin-IX biosynthesis; coproporphyrinogen-III from 5-aminolevulinate: step 2/4.</text>
</comment>
<dbReference type="GO" id="GO:0004418">
    <property type="term" value="F:hydroxymethylbilane synthase activity"/>
    <property type="evidence" value="ECO:0007669"/>
    <property type="project" value="UniProtKB-EC"/>
</dbReference>
<dbReference type="GO" id="GO:0005737">
    <property type="term" value="C:cytoplasm"/>
    <property type="evidence" value="ECO:0007669"/>
    <property type="project" value="TreeGrafter"/>
</dbReference>
<dbReference type="PRINTS" id="PR00151">
    <property type="entry name" value="PORPHBDMNASE"/>
</dbReference>
<reference evidence="11" key="1">
    <citation type="submission" date="2018-05" db="EMBL/GenBank/DDBJ databases">
        <authorList>
            <person name="Lanie J.A."/>
            <person name="Ng W.-L."/>
            <person name="Kazmierczak K.M."/>
            <person name="Andrzejewski T.M."/>
            <person name="Davidsen T.M."/>
            <person name="Wayne K.J."/>
            <person name="Tettelin H."/>
            <person name="Glass J.I."/>
            <person name="Rusch D."/>
            <person name="Podicherti R."/>
            <person name="Tsui H.-C.T."/>
            <person name="Winkler M.E."/>
        </authorList>
    </citation>
    <scope>NUCLEOTIDE SEQUENCE</scope>
</reference>
<dbReference type="InterPro" id="IPR000860">
    <property type="entry name" value="HemC"/>
</dbReference>
<dbReference type="SUPFAM" id="SSF54782">
    <property type="entry name" value="Porphobilinogen deaminase (hydroxymethylbilane synthase), C-terminal domain"/>
    <property type="match status" value="1"/>
</dbReference>
<dbReference type="EC" id="2.5.1.61" evidence="5"/>
<evidence type="ECO:0000256" key="8">
    <source>
        <dbReference type="ARBA" id="ARBA00033064"/>
    </source>
</evidence>
<evidence type="ECO:0000256" key="1">
    <source>
        <dbReference type="ARBA" id="ARBA00001916"/>
    </source>
</evidence>
<proteinExistence type="inferred from homology"/>
<name>A0A382G200_9ZZZZ</name>
<feature type="domain" description="Porphobilinogen deaminase C-terminal" evidence="10">
    <location>
        <begin position="236"/>
        <end position="305"/>
    </location>
</feature>
<dbReference type="FunFam" id="3.40.190.10:FF:000004">
    <property type="entry name" value="Porphobilinogen deaminase"/>
    <property type="match status" value="1"/>
</dbReference>
<comment type="function">
    <text evidence="2">Tetrapolymerization of the monopyrrole PBG into the hydroxymethylbilane pre-uroporphyrinogen in several discrete steps.</text>
</comment>
<dbReference type="GO" id="GO:0006783">
    <property type="term" value="P:heme biosynthetic process"/>
    <property type="evidence" value="ECO:0007669"/>
    <property type="project" value="TreeGrafter"/>
</dbReference>
<evidence type="ECO:0000256" key="3">
    <source>
        <dbReference type="ARBA" id="ARBA00004735"/>
    </source>
</evidence>